<feature type="domain" description="HTH araC/xylS-type" evidence="4">
    <location>
        <begin position="185"/>
        <end position="283"/>
    </location>
</feature>
<keyword evidence="2" id="KW-0238">DNA-binding</keyword>
<dbReference type="InterPro" id="IPR009057">
    <property type="entry name" value="Homeodomain-like_sf"/>
</dbReference>
<evidence type="ECO:0000313" key="6">
    <source>
        <dbReference type="Proteomes" id="UP000664034"/>
    </source>
</evidence>
<keyword evidence="1" id="KW-0805">Transcription regulation</keyword>
<dbReference type="PROSITE" id="PS01124">
    <property type="entry name" value="HTH_ARAC_FAMILY_2"/>
    <property type="match status" value="1"/>
</dbReference>
<organism evidence="5 6">
    <name type="scientific">Fibrella rubiginis</name>
    <dbReference type="NCBI Taxonomy" id="2817060"/>
    <lineage>
        <taxon>Bacteria</taxon>
        <taxon>Pseudomonadati</taxon>
        <taxon>Bacteroidota</taxon>
        <taxon>Cytophagia</taxon>
        <taxon>Cytophagales</taxon>
        <taxon>Spirosomataceae</taxon>
        <taxon>Fibrella</taxon>
    </lineage>
</organism>
<name>A0A939GH36_9BACT</name>
<dbReference type="InterPro" id="IPR018062">
    <property type="entry name" value="HTH_AraC-typ_CS"/>
</dbReference>
<sequence length="295" mass="34492">MKALEISLIKDSNQSFTFYHEKNPFSRWHYHPEYELVLIHKGTGKRMVGDSIDRFDEGDLVFVGSNLPHEWLCDDHFFSPPAQFAGEGIVIQFTENFLGDKFFKLHENKRLRKMLDSSTQGCMLTGKTKETITELMLKMISMDAEDRFYTLFTIFRLLSKTKEYTLLASPNFTVSFQADGGNSIRKVIEYIMQHFHEKIQMKKMLELANMSSTTFSVYFKKTYNMTFQEYVLKVRIGYACSLLTDNNLSIAQIALQAGFDNLSNFNRLFKKVKGNTPKEFRKKALENERFDDYYV</sequence>
<dbReference type="Gene3D" id="1.10.10.60">
    <property type="entry name" value="Homeodomain-like"/>
    <property type="match status" value="2"/>
</dbReference>
<dbReference type="InterPro" id="IPR014710">
    <property type="entry name" value="RmlC-like_jellyroll"/>
</dbReference>
<dbReference type="InterPro" id="IPR003313">
    <property type="entry name" value="AraC-bd"/>
</dbReference>
<evidence type="ECO:0000256" key="2">
    <source>
        <dbReference type="ARBA" id="ARBA00023125"/>
    </source>
</evidence>
<evidence type="ECO:0000256" key="3">
    <source>
        <dbReference type="ARBA" id="ARBA00023163"/>
    </source>
</evidence>
<dbReference type="RefSeq" id="WP_207364198.1">
    <property type="nucleotide sequence ID" value="NZ_JAFMYV010000003.1"/>
</dbReference>
<protein>
    <submittedName>
        <fullName evidence="5">AraC family transcriptional regulator</fullName>
    </submittedName>
</protein>
<dbReference type="PANTHER" id="PTHR43280">
    <property type="entry name" value="ARAC-FAMILY TRANSCRIPTIONAL REGULATOR"/>
    <property type="match status" value="1"/>
</dbReference>
<evidence type="ECO:0000259" key="4">
    <source>
        <dbReference type="PROSITE" id="PS01124"/>
    </source>
</evidence>
<proteinExistence type="predicted"/>
<dbReference type="EMBL" id="JAFMYV010000003">
    <property type="protein sequence ID" value="MBO0936651.1"/>
    <property type="molecule type" value="Genomic_DNA"/>
</dbReference>
<gene>
    <name evidence="5" type="ORF">J2I47_08860</name>
</gene>
<dbReference type="PRINTS" id="PR00032">
    <property type="entry name" value="HTHARAC"/>
</dbReference>
<dbReference type="GO" id="GO:0043565">
    <property type="term" value="F:sequence-specific DNA binding"/>
    <property type="evidence" value="ECO:0007669"/>
    <property type="project" value="InterPro"/>
</dbReference>
<accession>A0A939GH36</accession>
<keyword evidence="6" id="KW-1185">Reference proteome</keyword>
<dbReference type="SUPFAM" id="SSF51182">
    <property type="entry name" value="RmlC-like cupins"/>
    <property type="match status" value="1"/>
</dbReference>
<dbReference type="PANTHER" id="PTHR43280:SF27">
    <property type="entry name" value="TRANSCRIPTIONAL REGULATOR MTLR"/>
    <property type="match status" value="1"/>
</dbReference>
<dbReference type="InterPro" id="IPR020449">
    <property type="entry name" value="Tscrpt_reg_AraC-type_HTH"/>
</dbReference>
<dbReference type="Pfam" id="PF12833">
    <property type="entry name" value="HTH_18"/>
    <property type="match status" value="1"/>
</dbReference>
<dbReference type="Pfam" id="PF02311">
    <property type="entry name" value="AraC_binding"/>
    <property type="match status" value="1"/>
</dbReference>
<dbReference type="InterPro" id="IPR018060">
    <property type="entry name" value="HTH_AraC"/>
</dbReference>
<dbReference type="SUPFAM" id="SSF46689">
    <property type="entry name" value="Homeodomain-like"/>
    <property type="match status" value="2"/>
</dbReference>
<dbReference type="CDD" id="cd06976">
    <property type="entry name" value="cupin_MtlR-like_N"/>
    <property type="match status" value="1"/>
</dbReference>
<keyword evidence="3" id="KW-0804">Transcription</keyword>
<dbReference type="AlphaFoldDB" id="A0A939GH36"/>
<comment type="caution">
    <text evidence="5">The sequence shown here is derived from an EMBL/GenBank/DDBJ whole genome shotgun (WGS) entry which is preliminary data.</text>
</comment>
<evidence type="ECO:0000256" key="1">
    <source>
        <dbReference type="ARBA" id="ARBA00023015"/>
    </source>
</evidence>
<evidence type="ECO:0000313" key="5">
    <source>
        <dbReference type="EMBL" id="MBO0936651.1"/>
    </source>
</evidence>
<dbReference type="InterPro" id="IPR011051">
    <property type="entry name" value="RmlC_Cupin_sf"/>
</dbReference>
<reference evidence="5" key="1">
    <citation type="submission" date="2021-03" db="EMBL/GenBank/DDBJ databases">
        <title>Fibrella sp. HMF5335 genome sequencing and assembly.</title>
        <authorList>
            <person name="Kang H."/>
            <person name="Kim H."/>
            <person name="Bae S."/>
            <person name="Joh K."/>
        </authorList>
    </citation>
    <scope>NUCLEOTIDE SEQUENCE</scope>
    <source>
        <strain evidence="5">HMF5335</strain>
    </source>
</reference>
<dbReference type="PROSITE" id="PS00041">
    <property type="entry name" value="HTH_ARAC_FAMILY_1"/>
    <property type="match status" value="1"/>
</dbReference>
<dbReference type="Gene3D" id="2.60.120.10">
    <property type="entry name" value="Jelly Rolls"/>
    <property type="match status" value="1"/>
</dbReference>
<dbReference type="SMART" id="SM00342">
    <property type="entry name" value="HTH_ARAC"/>
    <property type="match status" value="1"/>
</dbReference>
<dbReference type="Proteomes" id="UP000664034">
    <property type="component" value="Unassembled WGS sequence"/>
</dbReference>
<dbReference type="GO" id="GO:0003700">
    <property type="term" value="F:DNA-binding transcription factor activity"/>
    <property type="evidence" value="ECO:0007669"/>
    <property type="project" value="InterPro"/>
</dbReference>